<dbReference type="PROSITE" id="PS00972">
    <property type="entry name" value="USP_1"/>
    <property type="match status" value="1"/>
</dbReference>
<dbReference type="PROSITE" id="PS00973">
    <property type="entry name" value="USP_2"/>
    <property type="match status" value="1"/>
</dbReference>
<evidence type="ECO:0008006" key="6">
    <source>
        <dbReference type="Google" id="ProtNLM"/>
    </source>
</evidence>
<dbReference type="PROSITE" id="PS51283">
    <property type="entry name" value="DUSP"/>
    <property type="match status" value="1"/>
</dbReference>
<evidence type="ECO:0000259" key="3">
    <source>
        <dbReference type="PROSITE" id="PS51283"/>
    </source>
</evidence>
<accession>A0AAU9IYD1</accession>
<dbReference type="Gene3D" id="3.30.2230.10">
    <property type="entry name" value="DUSP-like"/>
    <property type="match status" value="1"/>
</dbReference>
<dbReference type="PROSITE" id="PS50235">
    <property type="entry name" value="USP_3"/>
    <property type="match status" value="1"/>
</dbReference>
<dbReference type="InterPro" id="IPR050185">
    <property type="entry name" value="Ub_carboxyl-term_hydrolase"/>
</dbReference>
<feature type="domain" description="USP" evidence="2">
    <location>
        <begin position="496"/>
        <end position="1153"/>
    </location>
</feature>
<dbReference type="InterPro" id="IPR002048">
    <property type="entry name" value="EF_hand_dom"/>
</dbReference>
<dbReference type="Gene3D" id="1.10.238.10">
    <property type="entry name" value="EF-hand"/>
    <property type="match status" value="1"/>
</dbReference>
<sequence>MGSCIGKRAKITVRGIEQKSNYVVNNIVLDRWTEPQVKLLSSRFNQYKGVQGIDKKGFTQIFPGINNFPHAVISRCFSIFDDFGYGIISFRSFCVGLAQVLLANKEEKADFIYKIYDIDRDGVLKENEYELFIKSASENECLRNLSKNPSENISLHKEKLGPAPLIKEVFVVWALRNLELDLLLRPFEIIPSAHTERDVITKLLTEVLEVGETVFLISSQWWEVWKNYVNFENEEANIEESNNEFGSISPVNRQKTVAFGDKPVGIDNSNLLLHDSKFKLKPTIKYKRDFIWLKPKAWESLFSWYGGGPPIARKIILDREKPKIELFPILVAIIPVSKQGQIAKEHKKSLLASKNDKISMFMEAACKLFNVQADNSRIWIKSGENWEVADLNLTFTEARQLEDCEILLETATNEKNSKTWPRDCIKIEEELKAGDIVHVRRGSNSSIDGIILNIQEDRVTVKVADKTENVPISEITSARSSNSKPSQVQTPIPGIVGLINVGNTCYINCIIQSLSHTPLLKTFLSSEAILSQIHTERDAEKGKVTLELATIIREMWSQRALKISPSKFIKAFTKIYSIFEGNMQHDCHEFLSLFMDRLHEDLIRIGDEVANKTIVVENPIDKFTEIREADEQWRKLQGNQGSVITDLCGGQTRTTLRCSSCKSKRVLFEIFTNLSLPIPISMSIPLYITVIPLKGAIQMIGIMISKYVQVDDLLAEISEMSKINKESLYLAELSNKSQLSHFDSHKNEILVRLGITTRSNLYAYEVIRTVQEAETIGGKKVLPPQVQGINDFRIGDQVDIETAHGWGTGRIKDIRQVNGKFEYLIIFDLEILRSDWVLHSQVAQFRSHTKPDNPSTLQILLANTAIVNGVREPIGMPFILSIGNWYTLADLFDLAIKNACRLFKREYEHELRGNRNINDFFQLVIIDPATLGCGNCRKCSGCPLPRNKSDVKVFGTNMQRVGLALDWNQRYFSGEIKEHRSFKEVRAKEEQLFQPIDISLCLKAFTEEEKLDGSCEKCGEKEMKMHMEIWRTPDILILSLKRFSYQDGCLEKIDQDVSFPIFAFDISEWVKGIESSNGLTLSTTALQNAYDLYAIVYHSGSITGGHYTATCQNYESEEQKWFHFDDDYVFELVDGTEDSIPIRNAYMLFYRRRKFSSSNVINLAYQCG</sequence>
<protein>
    <recommendedName>
        <fullName evidence="6">Ubiquitinyl hydrolase 1</fullName>
    </recommendedName>
</protein>
<dbReference type="Pfam" id="PF00443">
    <property type="entry name" value="UCH"/>
    <property type="match status" value="1"/>
</dbReference>
<dbReference type="Gene3D" id="3.90.70.10">
    <property type="entry name" value="Cysteine proteinases"/>
    <property type="match status" value="2"/>
</dbReference>
<comment type="caution">
    <text evidence="4">The sequence shown here is derived from an EMBL/GenBank/DDBJ whole genome shotgun (WGS) entry which is preliminary data.</text>
</comment>
<dbReference type="SUPFAM" id="SSF47473">
    <property type="entry name" value="EF-hand"/>
    <property type="match status" value="1"/>
</dbReference>
<dbReference type="InterPro" id="IPR006615">
    <property type="entry name" value="Pept_C19_DUSP"/>
</dbReference>
<dbReference type="Pfam" id="PF06337">
    <property type="entry name" value="DUSP"/>
    <property type="match status" value="1"/>
</dbReference>
<dbReference type="PANTHER" id="PTHR21646:SF46">
    <property type="entry name" value="UBIQUITIN CARBOXYL-TERMINAL HYDROLASE"/>
    <property type="match status" value="1"/>
</dbReference>
<dbReference type="InterPro" id="IPR018200">
    <property type="entry name" value="USP_CS"/>
</dbReference>
<feature type="domain" description="DUSP" evidence="3">
    <location>
        <begin position="191"/>
        <end position="316"/>
    </location>
</feature>
<dbReference type="SUPFAM" id="SSF143791">
    <property type="entry name" value="DUSP-like"/>
    <property type="match status" value="1"/>
</dbReference>
<evidence type="ECO:0000313" key="4">
    <source>
        <dbReference type="EMBL" id="CAG9319010.1"/>
    </source>
</evidence>
<dbReference type="GO" id="GO:0005509">
    <property type="term" value="F:calcium ion binding"/>
    <property type="evidence" value="ECO:0007669"/>
    <property type="project" value="InterPro"/>
</dbReference>
<dbReference type="SUPFAM" id="SSF54001">
    <property type="entry name" value="Cysteine proteinases"/>
    <property type="match status" value="1"/>
</dbReference>
<dbReference type="InterPro" id="IPR001394">
    <property type="entry name" value="Peptidase_C19_UCH"/>
</dbReference>
<keyword evidence="5" id="KW-1185">Reference proteome</keyword>
<dbReference type="InterPro" id="IPR028889">
    <property type="entry name" value="USP"/>
</dbReference>
<dbReference type="SMART" id="SM00695">
    <property type="entry name" value="DUSP"/>
    <property type="match status" value="1"/>
</dbReference>
<dbReference type="EMBL" id="CAJZBQ010000021">
    <property type="protein sequence ID" value="CAG9319010.1"/>
    <property type="molecule type" value="Genomic_DNA"/>
</dbReference>
<dbReference type="PROSITE" id="PS50222">
    <property type="entry name" value="EF_HAND_2"/>
    <property type="match status" value="1"/>
</dbReference>
<dbReference type="PANTHER" id="PTHR21646">
    <property type="entry name" value="UBIQUITIN CARBOXYL-TERMINAL HYDROLASE"/>
    <property type="match status" value="1"/>
</dbReference>
<evidence type="ECO:0000313" key="5">
    <source>
        <dbReference type="Proteomes" id="UP001162131"/>
    </source>
</evidence>
<gene>
    <name evidence="4" type="ORF">BSTOLATCC_MIC22362</name>
</gene>
<dbReference type="Proteomes" id="UP001162131">
    <property type="component" value="Unassembled WGS sequence"/>
</dbReference>
<proteinExistence type="predicted"/>
<reference evidence="4" key="1">
    <citation type="submission" date="2021-09" db="EMBL/GenBank/DDBJ databases">
        <authorList>
            <consortium name="AG Swart"/>
            <person name="Singh M."/>
            <person name="Singh A."/>
            <person name="Seah K."/>
            <person name="Emmerich C."/>
        </authorList>
    </citation>
    <scope>NUCLEOTIDE SEQUENCE</scope>
    <source>
        <strain evidence="4">ATCC30299</strain>
    </source>
</reference>
<dbReference type="InterPro" id="IPR035927">
    <property type="entry name" value="DUSP-like_sf"/>
</dbReference>
<dbReference type="InterPro" id="IPR011992">
    <property type="entry name" value="EF-hand-dom_pair"/>
</dbReference>
<evidence type="ECO:0000259" key="1">
    <source>
        <dbReference type="PROSITE" id="PS50222"/>
    </source>
</evidence>
<evidence type="ECO:0000259" key="2">
    <source>
        <dbReference type="PROSITE" id="PS50235"/>
    </source>
</evidence>
<dbReference type="GO" id="GO:0016579">
    <property type="term" value="P:protein deubiquitination"/>
    <property type="evidence" value="ECO:0007669"/>
    <property type="project" value="InterPro"/>
</dbReference>
<dbReference type="AlphaFoldDB" id="A0AAU9IYD1"/>
<dbReference type="InterPro" id="IPR038765">
    <property type="entry name" value="Papain-like_cys_pep_sf"/>
</dbReference>
<feature type="domain" description="EF-hand" evidence="1">
    <location>
        <begin position="104"/>
        <end position="139"/>
    </location>
</feature>
<dbReference type="GO" id="GO:0004843">
    <property type="term" value="F:cysteine-type deubiquitinase activity"/>
    <property type="evidence" value="ECO:0007669"/>
    <property type="project" value="InterPro"/>
</dbReference>
<organism evidence="4 5">
    <name type="scientific">Blepharisma stoltei</name>
    <dbReference type="NCBI Taxonomy" id="1481888"/>
    <lineage>
        <taxon>Eukaryota</taxon>
        <taxon>Sar</taxon>
        <taxon>Alveolata</taxon>
        <taxon>Ciliophora</taxon>
        <taxon>Postciliodesmatophora</taxon>
        <taxon>Heterotrichea</taxon>
        <taxon>Heterotrichida</taxon>
        <taxon>Blepharismidae</taxon>
        <taxon>Blepharisma</taxon>
    </lineage>
</organism>
<name>A0AAU9IYD1_9CILI</name>